<evidence type="ECO:0000259" key="3">
    <source>
        <dbReference type="Pfam" id="PF00857"/>
    </source>
</evidence>
<dbReference type="SUPFAM" id="SSF52499">
    <property type="entry name" value="Isochorismatase-like hydrolases"/>
    <property type="match status" value="1"/>
</dbReference>
<dbReference type="Gene3D" id="1.20.58.1700">
    <property type="match status" value="1"/>
</dbReference>
<comment type="similarity">
    <text evidence="1">Belongs to the isochorismatase family.</text>
</comment>
<dbReference type="NCBIfam" id="NF006043">
    <property type="entry name" value="PRK08186.1"/>
    <property type="match status" value="1"/>
</dbReference>
<dbReference type="SUPFAM" id="SSF75304">
    <property type="entry name" value="Amidase signature (AS) enzymes"/>
    <property type="match status" value="1"/>
</dbReference>
<dbReference type="Pfam" id="PF00857">
    <property type="entry name" value="Isochorismatase"/>
    <property type="match status" value="1"/>
</dbReference>
<sequence length="687" mass="74390">MDHTLELKSARPYAFKFRAESTALLIIDMQRDFLDPNGFGSIQCGNDAIFQSVRSIVPKTKQVLDTARRLGLHVFHTREGHQPDLSDLPPAKRLRQTSAPSGHHTLGIGDQGPMGRLLIRGEYGHDIIDELKPYPGEVVFDKPGKGLVLAYDAASGCCVNGTFREAADRGFECCVLTDCTSGFDASSVSKTLEMLCSYDGLFGYVASSDELLEKEKIVQSQDSQDELSISRLQKGFRTGSIRPWEVAKVVSQRITQYRARDPAVWTSLRTDHDLEEAAHALEERFKNKPLPSLYGIPFAVKDNIDVAGVRTTAACDAYAYTPEKSAKVVDDLLEAGALFVGKTNLDQLATGLSGCRSPYGYPRSVFSKEYVAGGSSSGSSVAVGARLVSFALGTDTAGSGRVPAAFNGVTGFKPTKGTLSAQGLVPACKSLDTISILAPTVHEARTVWLVADKGPDMQDAYAKPQQSLPLWHVDFRGPKLGGFKFGIPPKSALEACSKEYQEGFAKAVARLQNAGGTMKGIDWAPFEGANGLLYDGALLSERIACLGAEFLRSYQEGLHPAISRLFNAAFARELKPWDVYHDQISQAQYTRQAAITFEGIDVLLVPTAPKHPTVAEMEAEPLVKNAELGSFTHFANVLDLCGIALPANTYLDSSGQELPFGITLIGASGTDGKVFEIAREFERTRIE</sequence>
<name>A0A3M7H846_HORWE</name>
<comment type="caution">
    <text evidence="5">The sequence shown here is derived from an EMBL/GenBank/DDBJ whole genome shotgun (WGS) entry which is preliminary data.</text>
</comment>
<feature type="domain" description="Amidase" evidence="4">
    <location>
        <begin position="252"/>
        <end position="674"/>
    </location>
</feature>
<dbReference type="InterPro" id="IPR023631">
    <property type="entry name" value="Amidase_dom"/>
</dbReference>
<gene>
    <name evidence="5" type="ORF">D0862_03672</name>
</gene>
<dbReference type="EMBL" id="QWIQ01000082">
    <property type="protein sequence ID" value="RMZ09247.1"/>
    <property type="molecule type" value="Genomic_DNA"/>
</dbReference>
<dbReference type="InterPro" id="IPR036380">
    <property type="entry name" value="Isochorismatase-like_sf"/>
</dbReference>
<evidence type="ECO:0000259" key="4">
    <source>
        <dbReference type="Pfam" id="PF01425"/>
    </source>
</evidence>
<dbReference type="InterPro" id="IPR000120">
    <property type="entry name" value="Amidase"/>
</dbReference>
<feature type="domain" description="Isochorismatase-like" evidence="3">
    <location>
        <begin position="22"/>
        <end position="144"/>
    </location>
</feature>
<evidence type="ECO:0000256" key="1">
    <source>
        <dbReference type="ARBA" id="ARBA00006336"/>
    </source>
</evidence>
<evidence type="ECO:0000313" key="5">
    <source>
        <dbReference type="EMBL" id="RMZ09247.1"/>
    </source>
</evidence>
<dbReference type="PANTHER" id="PTHR11895:SF169">
    <property type="entry name" value="GLUTAMYL-TRNA(GLN) AMIDOTRANSFERASE"/>
    <property type="match status" value="1"/>
</dbReference>
<dbReference type="CDD" id="cd00431">
    <property type="entry name" value="cysteine_hydrolases"/>
    <property type="match status" value="1"/>
</dbReference>
<dbReference type="Pfam" id="PF01425">
    <property type="entry name" value="Amidase"/>
    <property type="match status" value="1"/>
</dbReference>
<dbReference type="Proteomes" id="UP000281468">
    <property type="component" value="Unassembled WGS sequence"/>
</dbReference>
<feature type="region of interest" description="Disordered" evidence="2">
    <location>
        <begin position="81"/>
        <end position="106"/>
    </location>
</feature>
<accession>A0A3M7H846</accession>
<dbReference type="AlphaFoldDB" id="A0A3M7H846"/>
<reference evidence="5 6" key="1">
    <citation type="journal article" date="2018" name="BMC Genomics">
        <title>Genomic evidence for intraspecific hybridization in a clonal and extremely halotolerant yeast.</title>
        <authorList>
            <person name="Gostincar C."/>
            <person name="Stajich J.E."/>
            <person name="Zupancic J."/>
            <person name="Zalar P."/>
            <person name="Gunde-Cimerman N."/>
        </authorList>
    </citation>
    <scope>NUCLEOTIDE SEQUENCE [LARGE SCALE GENOMIC DNA]</scope>
    <source>
        <strain evidence="5 6">EXF-171</strain>
    </source>
</reference>
<dbReference type="InterPro" id="IPR036928">
    <property type="entry name" value="AS_sf"/>
</dbReference>
<dbReference type="Gene3D" id="3.40.50.850">
    <property type="entry name" value="Isochorismatase-like"/>
    <property type="match status" value="1"/>
</dbReference>
<evidence type="ECO:0008006" key="7">
    <source>
        <dbReference type="Google" id="ProtNLM"/>
    </source>
</evidence>
<dbReference type="VEuPathDB" id="FungiDB:BTJ68_07749"/>
<organism evidence="5 6">
    <name type="scientific">Hortaea werneckii</name>
    <name type="common">Black yeast</name>
    <name type="synonym">Cladosporium werneckii</name>
    <dbReference type="NCBI Taxonomy" id="91943"/>
    <lineage>
        <taxon>Eukaryota</taxon>
        <taxon>Fungi</taxon>
        <taxon>Dikarya</taxon>
        <taxon>Ascomycota</taxon>
        <taxon>Pezizomycotina</taxon>
        <taxon>Dothideomycetes</taxon>
        <taxon>Dothideomycetidae</taxon>
        <taxon>Mycosphaerellales</taxon>
        <taxon>Teratosphaeriaceae</taxon>
        <taxon>Hortaea</taxon>
    </lineage>
</organism>
<protein>
    <recommendedName>
        <fullName evidence="7">Amidase domain-containing protein</fullName>
    </recommendedName>
</protein>
<evidence type="ECO:0000313" key="6">
    <source>
        <dbReference type="Proteomes" id="UP000281468"/>
    </source>
</evidence>
<dbReference type="Gene3D" id="3.90.1300.10">
    <property type="entry name" value="Amidase signature (AS) domain"/>
    <property type="match status" value="1"/>
</dbReference>
<dbReference type="GO" id="GO:0003824">
    <property type="term" value="F:catalytic activity"/>
    <property type="evidence" value="ECO:0007669"/>
    <property type="project" value="InterPro"/>
</dbReference>
<proteinExistence type="inferred from homology"/>
<dbReference type="InterPro" id="IPR000868">
    <property type="entry name" value="Isochorismatase-like_dom"/>
</dbReference>
<dbReference type="PANTHER" id="PTHR11895">
    <property type="entry name" value="TRANSAMIDASE"/>
    <property type="match status" value="1"/>
</dbReference>
<evidence type="ECO:0000256" key="2">
    <source>
        <dbReference type="SAM" id="MobiDB-lite"/>
    </source>
</evidence>